<dbReference type="PANTHER" id="PTHR43649:SF34">
    <property type="entry name" value="ABC TRANSPORTER PERIPLASMIC-BINDING PROTEIN YCJN-RELATED"/>
    <property type="match status" value="1"/>
</dbReference>
<organism evidence="5 6">
    <name type="scientific">Spinactinospora alkalitolerans</name>
    <dbReference type="NCBI Taxonomy" id="687207"/>
    <lineage>
        <taxon>Bacteria</taxon>
        <taxon>Bacillati</taxon>
        <taxon>Actinomycetota</taxon>
        <taxon>Actinomycetes</taxon>
        <taxon>Streptosporangiales</taxon>
        <taxon>Nocardiopsidaceae</taxon>
        <taxon>Spinactinospora</taxon>
    </lineage>
</organism>
<comment type="caution">
    <text evidence="5">The sequence shown here is derived from an EMBL/GenBank/DDBJ whole genome shotgun (WGS) entry which is preliminary data.</text>
</comment>
<sequence>MRRSRRLAALVASAAATGMALSACSTQPAQDDGTTITVWSLENLTERTAATQRIIDGFTEETGIEVELVGVDENQLGQLIMSSAAAGTLPDVIGAVPLSSVRQMASNDLLNTEAATRIVADLDPGTFNERALELTGDGDARLAVPSDAWTQLLVYRTDLFEEAGLAPPTTYADIEKAAAALDAPGMDGISLATDPGDAFTQQSFEYVALANGCDLVAPSDGVALDSPECRRAFSFYGDLVTQYSASGAQTVDSTRATYFAGRSAMIVWSSFLLDELAGLRADALPSCPRCQDDPRWLADNSGVVAAVQGPDGAAPAQFGEVTSWAVTTTAHEESSRAFVEHMLGEGYADWFGMAPEGKFPARNGTPEDPDRFQRAWDESEAGVDTRAPLSEVFPQEVLDQQRNGLTRMRRWGITEGRGALIGATMGELPVPRAISAMAGGQISADEAAEQAHEDVTAIQTSLQ</sequence>
<keyword evidence="5" id="KW-0762">Sugar transport</keyword>
<feature type="chain" id="PRO_5038602984" evidence="4">
    <location>
        <begin position="23"/>
        <end position="463"/>
    </location>
</feature>
<evidence type="ECO:0000256" key="2">
    <source>
        <dbReference type="ARBA" id="ARBA00022448"/>
    </source>
</evidence>
<evidence type="ECO:0000313" key="5">
    <source>
        <dbReference type="EMBL" id="NYE50298.1"/>
    </source>
</evidence>
<keyword evidence="2" id="KW-0813">Transport</keyword>
<dbReference type="PANTHER" id="PTHR43649">
    <property type="entry name" value="ARABINOSE-BINDING PROTEIN-RELATED"/>
    <property type="match status" value="1"/>
</dbReference>
<dbReference type="InterPro" id="IPR006059">
    <property type="entry name" value="SBP"/>
</dbReference>
<dbReference type="SUPFAM" id="SSF53850">
    <property type="entry name" value="Periplasmic binding protein-like II"/>
    <property type="match status" value="1"/>
</dbReference>
<accession>A0A852U252</accession>
<evidence type="ECO:0000256" key="1">
    <source>
        <dbReference type="ARBA" id="ARBA00008520"/>
    </source>
</evidence>
<keyword evidence="3 4" id="KW-0732">Signal</keyword>
<dbReference type="Proteomes" id="UP000589036">
    <property type="component" value="Unassembled WGS sequence"/>
</dbReference>
<evidence type="ECO:0000256" key="4">
    <source>
        <dbReference type="SAM" id="SignalP"/>
    </source>
</evidence>
<keyword evidence="6" id="KW-1185">Reference proteome</keyword>
<dbReference type="Pfam" id="PF13416">
    <property type="entry name" value="SBP_bac_8"/>
    <property type="match status" value="1"/>
</dbReference>
<gene>
    <name evidence="5" type="ORF">HDA32_005418</name>
</gene>
<dbReference type="InterPro" id="IPR050490">
    <property type="entry name" value="Bact_solute-bd_prot1"/>
</dbReference>
<dbReference type="AlphaFoldDB" id="A0A852U252"/>
<reference evidence="5 6" key="1">
    <citation type="submission" date="2020-07" db="EMBL/GenBank/DDBJ databases">
        <title>Sequencing the genomes of 1000 actinobacteria strains.</title>
        <authorList>
            <person name="Klenk H.-P."/>
        </authorList>
    </citation>
    <scope>NUCLEOTIDE SEQUENCE [LARGE SCALE GENOMIC DNA]</scope>
    <source>
        <strain evidence="5 6">CXB654</strain>
    </source>
</reference>
<dbReference type="EMBL" id="JACCCC010000001">
    <property type="protein sequence ID" value="NYE50298.1"/>
    <property type="molecule type" value="Genomic_DNA"/>
</dbReference>
<evidence type="ECO:0000313" key="6">
    <source>
        <dbReference type="Proteomes" id="UP000589036"/>
    </source>
</evidence>
<proteinExistence type="inferred from homology"/>
<protein>
    <submittedName>
        <fullName evidence="5">Multiple sugar transport system substrate-binding protein</fullName>
    </submittedName>
</protein>
<dbReference type="RefSeq" id="WP_179645802.1">
    <property type="nucleotide sequence ID" value="NZ_BAAAYY010000014.1"/>
</dbReference>
<dbReference type="Gene3D" id="3.40.190.10">
    <property type="entry name" value="Periplasmic binding protein-like II"/>
    <property type="match status" value="1"/>
</dbReference>
<feature type="signal peptide" evidence="4">
    <location>
        <begin position="1"/>
        <end position="22"/>
    </location>
</feature>
<dbReference type="PROSITE" id="PS51257">
    <property type="entry name" value="PROKAR_LIPOPROTEIN"/>
    <property type="match status" value="1"/>
</dbReference>
<evidence type="ECO:0000256" key="3">
    <source>
        <dbReference type="ARBA" id="ARBA00022729"/>
    </source>
</evidence>
<comment type="similarity">
    <text evidence="1">Belongs to the bacterial solute-binding protein 1 family.</text>
</comment>
<name>A0A852U252_9ACTN</name>